<keyword evidence="5" id="KW-1185">Reference proteome</keyword>
<dbReference type="Pfam" id="PF00439">
    <property type="entry name" value="Bromodomain"/>
    <property type="match status" value="1"/>
</dbReference>
<reference evidence="4 5" key="1">
    <citation type="submission" date="2024-04" db="EMBL/GenBank/DDBJ databases">
        <title>Tritrichomonas musculus Genome.</title>
        <authorList>
            <person name="Alves-Ferreira E."/>
            <person name="Grigg M."/>
            <person name="Lorenzi H."/>
            <person name="Galac M."/>
        </authorList>
    </citation>
    <scope>NUCLEOTIDE SEQUENCE [LARGE SCALE GENOMIC DNA]</scope>
    <source>
        <strain evidence="4 5">EAF2021</strain>
    </source>
</reference>
<dbReference type="EMBL" id="JAPFFF010000008">
    <property type="protein sequence ID" value="KAK8884897.1"/>
    <property type="molecule type" value="Genomic_DNA"/>
</dbReference>
<proteinExistence type="predicted"/>
<dbReference type="PRINTS" id="PR00503">
    <property type="entry name" value="BROMODOMAIN"/>
</dbReference>
<feature type="domain" description="Bromo" evidence="3">
    <location>
        <begin position="21"/>
        <end position="94"/>
    </location>
</feature>
<gene>
    <name evidence="4" type="ORF">M9Y10_044020</name>
</gene>
<dbReference type="Proteomes" id="UP001470230">
    <property type="component" value="Unassembled WGS sequence"/>
</dbReference>
<organism evidence="4 5">
    <name type="scientific">Tritrichomonas musculus</name>
    <dbReference type="NCBI Taxonomy" id="1915356"/>
    <lineage>
        <taxon>Eukaryota</taxon>
        <taxon>Metamonada</taxon>
        <taxon>Parabasalia</taxon>
        <taxon>Tritrichomonadida</taxon>
        <taxon>Tritrichomonadidae</taxon>
        <taxon>Tritrichomonas</taxon>
    </lineage>
</organism>
<protein>
    <recommendedName>
        <fullName evidence="3">Bromo domain-containing protein</fullName>
    </recommendedName>
</protein>
<dbReference type="PROSITE" id="PS50014">
    <property type="entry name" value="BROMODOMAIN_2"/>
    <property type="match status" value="1"/>
</dbReference>
<dbReference type="CDD" id="cd04369">
    <property type="entry name" value="Bromodomain"/>
    <property type="match status" value="1"/>
</dbReference>
<dbReference type="SMART" id="SM00297">
    <property type="entry name" value="BROMO"/>
    <property type="match status" value="1"/>
</dbReference>
<accession>A0ABR2K322</accession>
<keyword evidence="1 2" id="KW-0103">Bromodomain</keyword>
<dbReference type="Gene3D" id="1.20.920.10">
    <property type="entry name" value="Bromodomain-like"/>
    <property type="match status" value="1"/>
</dbReference>
<evidence type="ECO:0000256" key="1">
    <source>
        <dbReference type="ARBA" id="ARBA00023117"/>
    </source>
</evidence>
<dbReference type="SUPFAM" id="SSF47370">
    <property type="entry name" value="Bromodomain"/>
    <property type="match status" value="1"/>
</dbReference>
<evidence type="ECO:0000256" key="2">
    <source>
        <dbReference type="PROSITE-ProRule" id="PRU00035"/>
    </source>
</evidence>
<dbReference type="InterPro" id="IPR036427">
    <property type="entry name" value="Bromodomain-like_sf"/>
</dbReference>
<name>A0ABR2K322_9EUKA</name>
<dbReference type="InterPro" id="IPR001487">
    <property type="entry name" value="Bromodomain"/>
</dbReference>
<dbReference type="PANTHER" id="PTHR45926">
    <property type="entry name" value="OSJNBA0053K19.4 PROTEIN"/>
    <property type="match status" value="1"/>
</dbReference>
<sequence>MNIQLSPKELKICFNIIDELSKHPIFYYFKRPVDPIGDNAPDYYRKIKNPQDLGTIKKRLEDAKYYKFFYEWERDMNLIWKNCIQYNGENSYLANFAFEFKKKFEKMTENFKIKTYEGWICKTQELFEKIDQIMKNAPDPIKLDFSDKNFVQPITKQAIFSFVRAASRLNSKEDQLHFIQLAMLNDGEYNQKKDEGVIKVKTMNKTGIRQFIKYTKERYAAINMAYPE</sequence>
<evidence type="ECO:0000259" key="3">
    <source>
        <dbReference type="PROSITE" id="PS50014"/>
    </source>
</evidence>
<comment type="caution">
    <text evidence="4">The sequence shown here is derived from an EMBL/GenBank/DDBJ whole genome shotgun (WGS) entry which is preliminary data.</text>
</comment>
<evidence type="ECO:0000313" key="5">
    <source>
        <dbReference type="Proteomes" id="UP001470230"/>
    </source>
</evidence>
<evidence type="ECO:0000313" key="4">
    <source>
        <dbReference type="EMBL" id="KAK8884897.1"/>
    </source>
</evidence>